<dbReference type="CDD" id="cd07563">
    <property type="entry name" value="Peptidase_S41_IRBP"/>
    <property type="match status" value="1"/>
</dbReference>
<accession>A0ABQ6HHA6</accession>
<feature type="chain" id="PRO_5045551520" evidence="1">
    <location>
        <begin position="29"/>
        <end position="361"/>
    </location>
</feature>
<feature type="signal peptide" evidence="1">
    <location>
        <begin position="1"/>
        <end position="28"/>
    </location>
</feature>
<dbReference type="SMART" id="SM00245">
    <property type="entry name" value="TSPc"/>
    <property type="match status" value="1"/>
</dbReference>
<dbReference type="PANTHER" id="PTHR11261">
    <property type="entry name" value="INTERPHOTORECEPTOR RETINOID-BINDING PROTEIN"/>
    <property type="match status" value="1"/>
</dbReference>
<protein>
    <submittedName>
        <fullName evidence="3">Interphotoreceptor retinoid-binding protein</fullName>
    </submittedName>
</protein>
<keyword evidence="1" id="KW-0732">Signal</keyword>
<dbReference type="EMBL" id="BSSV01000007">
    <property type="protein sequence ID" value="GLX86854.1"/>
    <property type="molecule type" value="Genomic_DNA"/>
</dbReference>
<evidence type="ECO:0000256" key="1">
    <source>
        <dbReference type="SAM" id="SignalP"/>
    </source>
</evidence>
<dbReference type="Gene3D" id="3.30.750.44">
    <property type="match status" value="1"/>
</dbReference>
<evidence type="ECO:0000313" key="4">
    <source>
        <dbReference type="Proteomes" id="UP001157134"/>
    </source>
</evidence>
<name>A0ABQ6HHA6_9GAMM</name>
<dbReference type="PANTHER" id="PTHR11261:SF3">
    <property type="entry name" value="RETINOL-BINDING PROTEIN 3"/>
    <property type="match status" value="1"/>
</dbReference>
<organism evidence="3 4">
    <name type="scientific">Thalassotalea loyana</name>
    <dbReference type="NCBI Taxonomy" id="280483"/>
    <lineage>
        <taxon>Bacteria</taxon>
        <taxon>Pseudomonadati</taxon>
        <taxon>Pseudomonadota</taxon>
        <taxon>Gammaproteobacteria</taxon>
        <taxon>Alteromonadales</taxon>
        <taxon>Colwelliaceae</taxon>
        <taxon>Thalassotalea</taxon>
    </lineage>
</organism>
<dbReference type="SUPFAM" id="SSF52096">
    <property type="entry name" value="ClpP/crotonase"/>
    <property type="match status" value="1"/>
</dbReference>
<dbReference type="Proteomes" id="UP001157134">
    <property type="component" value="Unassembled WGS sequence"/>
</dbReference>
<keyword evidence="4" id="KW-1185">Reference proteome</keyword>
<dbReference type="InterPro" id="IPR029045">
    <property type="entry name" value="ClpP/crotonase-like_dom_sf"/>
</dbReference>
<proteinExistence type="predicted"/>
<dbReference type="Pfam" id="PF03572">
    <property type="entry name" value="Peptidase_S41"/>
    <property type="match status" value="1"/>
</dbReference>
<evidence type="ECO:0000313" key="3">
    <source>
        <dbReference type="EMBL" id="GLX86854.1"/>
    </source>
</evidence>
<feature type="domain" description="Tail specific protease" evidence="2">
    <location>
        <begin position="125"/>
        <end position="323"/>
    </location>
</feature>
<reference evidence="3 4" key="1">
    <citation type="submission" date="2023-03" db="EMBL/GenBank/DDBJ databases">
        <title>Thalassotalea loyana LMG 22536T draft genome sequence.</title>
        <authorList>
            <person name="Sawabe T."/>
        </authorList>
    </citation>
    <scope>NUCLEOTIDE SEQUENCE [LARGE SCALE GENOMIC DNA]</scope>
    <source>
        <strain evidence="3 4">LMG 22536</strain>
    </source>
</reference>
<dbReference type="RefSeq" id="WP_284300287.1">
    <property type="nucleotide sequence ID" value="NZ_BSSV01000007.1"/>
</dbReference>
<evidence type="ECO:0000259" key="2">
    <source>
        <dbReference type="SMART" id="SM00245"/>
    </source>
</evidence>
<gene>
    <name evidence="3" type="ORF">tloyanaT_31070</name>
</gene>
<dbReference type="InterPro" id="IPR005151">
    <property type="entry name" value="Tail-specific_protease"/>
</dbReference>
<sequence length="361" mass="40374">MTIMDYKKITRVITPVCAGLMCSFSSHAVSDADDMPSIDCTDKKVQLEVLGALANQLTEQYIFLDKAKAFTNYVSELPAKSEFSQVKDCQGFTRVINDTLLSITSDKHLHINFSPYVIPEDTPESKQAFAKREQAFMQSLNFGFEKVERLPFNIGYINMTLFAPTEHGAHQLESAMNLLGYTNALIIDLRESRGGAPAMVDLLTSYFVDGRTNTSNIYYRNRDYTEERYTTTDVNGKHYGQERPLYILTSNATFSAAEDLAYTLKHLGRATIIGEVTGGGAHPGEVFRLTAHFDGFIPNGRSINPVTNTNWEGVGVQPDIETEVDKALNVAQQKILASFKNKEPNLARANRMQKRIERLKG</sequence>
<dbReference type="Gene3D" id="3.90.226.10">
    <property type="entry name" value="2-enoyl-CoA Hydratase, Chain A, domain 1"/>
    <property type="match status" value="1"/>
</dbReference>
<comment type="caution">
    <text evidence="3">The sequence shown here is derived from an EMBL/GenBank/DDBJ whole genome shotgun (WGS) entry which is preliminary data.</text>
</comment>